<evidence type="ECO:0000313" key="4">
    <source>
        <dbReference type="Proteomes" id="UP000050398"/>
    </source>
</evidence>
<organism evidence="3 4">
    <name type="scientific">Rossellomorea vietnamensis</name>
    <dbReference type="NCBI Taxonomy" id="218284"/>
    <lineage>
        <taxon>Bacteria</taxon>
        <taxon>Bacillati</taxon>
        <taxon>Bacillota</taxon>
        <taxon>Bacilli</taxon>
        <taxon>Bacillales</taxon>
        <taxon>Bacillaceae</taxon>
        <taxon>Rossellomorea</taxon>
    </lineage>
</organism>
<dbReference type="AlphaFoldDB" id="A0A0P6VUC4"/>
<dbReference type="InterPro" id="IPR039076">
    <property type="entry name" value="DivIC"/>
</dbReference>
<accession>A0A0P6VUC4</accession>
<dbReference type="Pfam" id="PF04977">
    <property type="entry name" value="DivIC"/>
    <property type="match status" value="1"/>
</dbReference>
<keyword evidence="2" id="KW-0812">Transmembrane</keyword>
<dbReference type="GO" id="GO:0051301">
    <property type="term" value="P:cell division"/>
    <property type="evidence" value="ECO:0007669"/>
    <property type="project" value="UniProtKB-KW"/>
</dbReference>
<sequence length="129" mass="15253">MRKNVTPMENEYVRHQEHMHKSSSKRKKRLVRRLAVFFVLVLAISGFLISTLISRAQVLEDKQTEKAQLEKKLEDLKDKQSALEEEIVKLNDDEYIAKLARRDYFLSDEGEIIFNIPEPDKEKEEEVSY</sequence>
<proteinExistence type="predicted"/>
<dbReference type="OrthoDB" id="2991180at2"/>
<dbReference type="Proteomes" id="UP000050398">
    <property type="component" value="Unassembled WGS sequence"/>
</dbReference>
<keyword evidence="3" id="KW-0132">Cell division</keyword>
<evidence type="ECO:0000256" key="1">
    <source>
        <dbReference type="SAM" id="Coils"/>
    </source>
</evidence>
<name>A0A0P6VUC4_9BACI</name>
<dbReference type="PANTHER" id="PTHR40027:SF1">
    <property type="entry name" value="CELL DIVISION PROTEIN DIVIC"/>
    <property type="match status" value="1"/>
</dbReference>
<feature type="coiled-coil region" evidence="1">
    <location>
        <begin position="59"/>
        <end position="93"/>
    </location>
</feature>
<dbReference type="PANTHER" id="PTHR40027">
    <property type="entry name" value="CELL DIVISION PROTEIN DIVIC"/>
    <property type="match status" value="1"/>
</dbReference>
<reference evidence="3 4" key="1">
    <citation type="submission" date="2015-08" db="EMBL/GenBank/DDBJ databases">
        <title>Draft Genome Sequence of Bacillus vietnamensis UCD-SED5.</title>
        <authorList>
            <person name="Lee R.D."/>
            <person name="Jospin G."/>
            <person name="Lang J.M."/>
            <person name="Coil D.A."/>
            <person name="Eisen J.A."/>
        </authorList>
    </citation>
    <scope>NUCLEOTIDE SEQUENCE [LARGE SCALE GENOMIC DNA]</scope>
    <source>
        <strain evidence="3 4">UCD-SED5</strain>
    </source>
</reference>
<keyword evidence="3" id="KW-0131">Cell cycle</keyword>
<dbReference type="EMBL" id="LIXZ01000020">
    <property type="protein sequence ID" value="KPL58065.1"/>
    <property type="molecule type" value="Genomic_DNA"/>
</dbReference>
<keyword evidence="1" id="KW-0175">Coiled coil</keyword>
<keyword evidence="2" id="KW-0472">Membrane</keyword>
<dbReference type="RefSeq" id="WP_060674209.1">
    <property type="nucleotide sequence ID" value="NZ_CP104558.1"/>
</dbReference>
<dbReference type="InterPro" id="IPR007060">
    <property type="entry name" value="FtsL/DivIC"/>
</dbReference>
<protein>
    <submittedName>
        <fullName evidence="3">Cell division protein DIVIC</fullName>
    </submittedName>
</protein>
<dbReference type="eggNOG" id="COG2919">
    <property type="taxonomic scope" value="Bacteria"/>
</dbReference>
<gene>
    <name evidence="3" type="ORF">AM506_18655</name>
</gene>
<evidence type="ECO:0000256" key="2">
    <source>
        <dbReference type="SAM" id="Phobius"/>
    </source>
</evidence>
<feature type="transmembrane region" description="Helical" evidence="2">
    <location>
        <begin position="34"/>
        <end position="53"/>
    </location>
</feature>
<comment type="caution">
    <text evidence="3">The sequence shown here is derived from an EMBL/GenBank/DDBJ whole genome shotgun (WGS) entry which is preliminary data.</text>
</comment>
<evidence type="ECO:0000313" key="3">
    <source>
        <dbReference type="EMBL" id="KPL58065.1"/>
    </source>
</evidence>
<keyword evidence="2" id="KW-1133">Transmembrane helix</keyword>
<dbReference type="PATRIC" id="fig|218284.4.peg.1953"/>